<dbReference type="eggNOG" id="COG1814">
    <property type="taxonomic scope" value="Bacteria"/>
</dbReference>
<dbReference type="Pfam" id="PF01988">
    <property type="entry name" value="VIT1"/>
    <property type="match status" value="1"/>
</dbReference>
<feature type="transmembrane region" description="Helical" evidence="5">
    <location>
        <begin position="172"/>
        <end position="193"/>
    </location>
</feature>
<comment type="subcellular location">
    <subcellularLocation>
        <location evidence="1">Endomembrane system</location>
        <topology evidence="1">Multi-pass membrane protein</topology>
    </subcellularLocation>
</comment>
<evidence type="ECO:0000256" key="2">
    <source>
        <dbReference type="ARBA" id="ARBA00022692"/>
    </source>
</evidence>
<dbReference type="CDD" id="cd02432">
    <property type="entry name" value="Nodulin-21_like_1"/>
    <property type="match status" value="1"/>
</dbReference>
<dbReference type="Proteomes" id="UP000000376">
    <property type="component" value="Chromosome"/>
</dbReference>
<dbReference type="RefSeq" id="WP_013170188.1">
    <property type="nucleotide sequence ID" value="NC_014218.1"/>
</dbReference>
<dbReference type="KEGG" id="ahe:Arch_0970"/>
<keyword evidence="3 5" id="KW-1133">Transmembrane helix</keyword>
<reference evidence="6 7" key="1">
    <citation type="journal article" date="2010" name="Stand. Genomic Sci.">
        <title>Complete genome sequence of Arcanobacterium haemolyticum type strain (11018).</title>
        <authorList>
            <person name="Yasawong M."/>
            <person name="Teshima H."/>
            <person name="Lapidus A."/>
            <person name="Nolan M."/>
            <person name="Lucas S."/>
            <person name="Glavina Del Rio T."/>
            <person name="Tice H."/>
            <person name="Cheng J."/>
            <person name="Bruce D."/>
            <person name="Detter C."/>
            <person name="Tapia R."/>
            <person name="Han C."/>
            <person name="Goodwin L."/>
            <person name="Pitluck S."/>
            <person name="Liolios K."/>
            <person name="Ivanova N."/>
            <person name="Mavromatis K."/>
            <person name="Mikhailova N."/>
            <person name="Pati A."/>
            <person name="Chen A."/>
            <person name="Palaniappan K."/>
            <person name="Land M."/>
            <person name="Hauser L."/>
            <person name="Chang Y."/>
            <person name="Jeffries C."/>
            <person name="Rohde M."/>
            <person name="Sikorski J."/>
            <person name="Pukall R."/>
            <person name="Goker M."/>
            <person name="Woyke T."/>
            <person name="Bristow J."/>
            <person name="Eisen J."/>
            <person name="Markowitz V."/>
            <person name="Hugenholtz P."/>
            <person name="Kyrpides N."/>
            <person name="Klenk H."/>
        </authorList>
    </citation>
    <scope>NUCLEOTIDE SEQUENCE [LARGE SCALE GENOMIC DNA]</scope>
    <source>
        <strain evidence="7">ATCC 9345 / DSM 20595 / CCUG 17215 / LMG 16163 / NBRC 15585 / NCTC 8452 / 11018</strain>
    </source>
</reference>
<dbReference type="STRING" id="644284.Arch_0970"/>
<accession>D7BP43</accession>
<keyword evidence="2 5" id="KW-0812">Transmembrane</keyword>
<dbReference type="OrthoDB" id="188924at2"/>
<dbReference type="GO" id="GO:0030026">
    <property type="term" value="P:intracellular manganese ion homeostasis"/>
    <property type="evidence" value="ECO:0007669"/>
    <property type="project" value="InterPro"/>
</dbReference>
<protein>
    <recommendedName>
        <fullName evidence="8">VIT family protein</fullName>
    </recommendedName>
</protein>
<name>D7BP43_ARCHD</name>
<proteinExistence type="predicted"/>
<dbReference type="EMBL" id="CP002045">
    <property type="protein sequence ID" value="ADH92692.1"/>
    <property type="molecule type" value="Genomic_DNA"/>
</dbReference>
<gene>
    <name evidence="6" type="ordered locus">Arch_0970</name>
</gene>
<dbReference type="GO" id="GO:0012505">
    <property type="term" value="C:endomembrane system"/>
    <property type="evidence" value="ECO:0007669"/>
    <property type="project" value="UniProtKB-SubCell"/>
</dbReference>
<evidence type="ECO:0000256" key="4">
    <source>
        <dbReference type="ARBA" id="ARBA00023136"/>
    </source>
</evidence>
<keyword evidence="7" id="KW-1185">Reference proteome</keyword>
<feature type="transmembrane region" description="Helical" evidence="5">
    <location>
        <begin position="200"/>
        <end position="222"/>
    </location>
</feature>
<organism evidence="6 7">
    <name type="scientific">Arcanobacterium haemolyticum (strain ATCC 9345 / DSM 20595 / CCM 5947 / CCUG 17215 / LMG 16163 / NBRC 15585 / NCTC 8452 / 11018)</name>
    <dbReference type="NCBI Taxonomy" id="644284"/>
    <lineage>
        <taxon>Bacteria</taxon>
        <taxon>Bacillati</taxon>
        <taxon>Actinomycetota</taxon>
        <taxon>Actinomycetes</taxon>
        <taxon>Actinomycetales</taxon>
        <taxon>Actinomycetaceae</taxon>
        <taxon>Arcanobacterium</taxon>
    </lineage>
</organism>
<dbReference type="InterPro" id="IPR008217">
    <property type="entry name" value="Ccc1_fam"/>
</dbReference>
<evidence type="ECO:0008006" key="8">
    <source>
        <dbReference type="Google" id="ProtNLM"/>
    </source>
</evidence>
<dbReference type="GO" id="GO:0005384">
    <property type="term" value="F:manganese ion transmembrane transporter activity"/>
    <property type="evidence" value="ECO:0007669"/>
    <property type="project" value="InterPro"/>
</dbReference>
<evidence type="ECO:0000313" key="7">
    <source>
        <dbReference type="Proteomes" id="UP000000376"/>
    </source>
</evidence>
<dbReference type="PANTHER" id="PTHR31851">
    <property type="entry name" value="FE(2+)/MN(2+) TRANSPORTER PCL1"/>
    <property type="match status" value="1"/>
</dbReference>
<keyword evidence="4 5" id="KW-0472">Membrane</keyword>
<dbReference type="AlphaFoldDB" id="D7BP43"/>
<evidence type="ECO:0000256" key="3">
    <source>
        <dbReference type="ARBA" id="ARBA00022989"/>
    </source>
</evidence>
<evidence type="ECO:0000256" key="5">
    <source>
        <dbReference type="SAM" id="Phobius"/>
    </source>
</evidence>
<sequence length="254" mass="26514">MTLTFNNAACNCDVKRGAPSHLNFTPAHEDSAELGTKLNWLRAGVLGANDGIVSTAGIVMGVSGAAVDNHALFAAGLAGMVAGALSMAAGEYVSVSTQRDTEKAAVDHQRAFFTRDPYGAQMRLASLIAGKGISKPLAWRISEELAKKDPVHALTQYEYGIDADELTNPWHAAWASMVAFVLGATIPFLAMIFSPASLAVGLTVISVSFALAITGSVSAWLGGAPIVPATLRNIVWGNLAMWVTYGIGILVANV</sequence>
<dbReference type="HOGENOM" id="CLU_038957_3_0_11"/>
<feature type="transmembrane region" description="Helical" evidence="5">
    <location>
        <begin position="234"/>
        <end position="252"/>
    </location>
</feature>
<evidence type="ECO:0000313" key="6">
    <source>
        <dbReference type="EMBL" id="ADH92692.1"/>
    </source>
</evidence>
<evidence type="ECO:0000256" key="1">
    <source>
        <dbReference type="ARBA" id="ARBA00004127"/>
    </source>
</evidence>